<feature type="compositionally biased region" description="Basic and acidic residues" evidence="8">
    <location>
        <begin position="319"/>
        <end position="328"/>
    </location>
</feature>
<gene>
    <name evidence="11" type="ORF">ACFOMG_01375</name>
</gene>
<organism evidence="11 12">
    <name type="scientific">Bacterioplanoides pacificum</name>
    <dbReference type="NCBI Taxonomy" id="1171596"/>
    <lineage>
        <taxon>Bacteria</taxon>
        <taxon>Pseudomonadati</taxon>
        <taxon>Pseudomonadota</taxon>
        <taxon>Gammaproteobacteria</taxon>
        <taxon>Oceanospirillales</taxon>
        <taxon>Oceanospirillaceae</taxon>
        <taxon>Bacterioplanoides</taxon>
    </lineage>
</organism>
<evidence type="ECO:0000256" key="2">
    <source>
        <dbReference type="ARBA" id="ARBA00008914"/>
    </source>
</evidence>
<dbReference type="PANTHER" id="PTHR30329:SF21">
    <property type="entry name" value="LIPOPROTEIN YIAD-RELATED"/>
    <property type="match status" value="1"/>
</dbReference>
<dbReference type="InterPro" id="IPR025713">
    <property type="entry name" value="MotB-like_N_dom"/>
</dbReference>
<dbReference type="InterPro" id="IPR050330">
    <property type="entry name" value="Bact_OuterMem_StrucFunc"/>
</dbReference>
<keyword evidence="11" id="KW-0966">Cell projection</keyword>
<evidence type="ECO:0000313" key="11">
    <source>
        <dbReference type="EMBL" id="MFC3678760.1"/>
    </source>
</evidence>
<evidence type="ECO:0000259" key="10">
    <source>
        <dbReference type="PROSITE" id="PS51123"/>
    </source>
</evidence>
<dbReference type="InterPro" id="IPR006665">
    <property type="entry name" value="OmpA-like"/>
</dbReference>
<evidence type="ECO:0000256" key="8">
    <source>
        <dbReference type="SAM" id="MobiDB-lite"/>
    </source>
</evidence>
<keyword evidence="12" id="KW-1185">Reference proteome</keyword>
<dbReference type="PANTHER" id="PTHR30329">
    <property type="entry name" value="STATOR ELEMENT OF FLAGELLAR MOTOR COMPLEX"/>
    <property type="match status" value="1"/>
</dbReference>
<name>A0ABV7VNC6_9GAMM</name>
<evidence type="ECO:0000256" key="4">
    <source>
        <dbReference type="ARBA" id="ARBA00022692"/>
    </source>
</evidence>
<comment type="caution">
    <text evidence="11">The sequence shown here is derived from an EMBL/GenBank/DDBJ whole genome shotgun (WGS) entry which is preliminary data.</text>
</comment>
<keyword evidence="11" id="KW-0969">Cilium</keyword>
<evidence type="ECO:0000256" key="7">
    <source>
        <dbReference type="PROSITE-ProRule" id="PRU00473"/>
    </source>
</evidence>
<dbReference type="Gene3D" id="3.30.1330.60">
    <property type="entry name" value="OmpA-like domain"/>
    <property type="match status" value="1"/>
</dbReference>
<protein>
    <submittedName>
        <fullName evidence="11">Flagellar motor protein MotB</fullName>
    </submittedName>
</protein>
<keyword evidence="3" id="KW-1003">Cell membrane</keyword>
<feature type="transmembrane region" description="Helical" evidence="9">
    <location>
        <begin position="26"/>
        <end position="48"/>
    </location>
</feature>
<dbReference type="CDD" id="cd07185">
    <property type="entry name" value="OmpA_C-like"/>
    <property type="match status" value="1"/>
</dbReference>
<keyword evidence="5 9" id="KW-1133">Transmembrane helix</keyword>
<proteinExistence type="inferred from homology"/>
<feature type="compositionally biased region" description="Basic and acidic residues" evidence="8">
    <location>
        <begin position="278"/>
        <end position="290"/>
    </location>
</feature>
<evidence type="ECO:0000256" key="9">
    <source>
        <dbReference type="SAM" id="Phobius"/>
    </source>
</evidence>
<evidence type="ECO:0000256" key="6">
    <source>
        <dbReference type="ARBA" id="ARBA00023136"/>
    </source>
</evidence>
<dbReference type="Proteomes" id="UP001595722">
    <property type="component" value="Unassembled WGS sequence"/>
</dbReference>
<dbReference type="PROSITE" id="PS51123">
    <property type="entry name" value="OMPA_2"/>
    <property type="match status" value="1"/>
</dbReference>
<keyword evidence="11" id="KW-0282">Flagellum</keyword>
<feature type="region of interest" description="Disordered" evidence="8">
    <location>
        <begin position="278"/>
        <end position="343"/>
    </location>
</feature>
<comment type="subcellular location">
    <subcellularLocation>
        <location evidence="1">Cell membrane</location>
        <topology evidence="1">Single-pass membrane protein</topology>
    </subcellularLocation>
</comment>
<reference evidence="12" key="1">
    <citation type="journal article" date="2019" name="Int. J. Syst. Evol. Microbiol.">
        <title>The Global Catalogue of Microorganisms (GCM) 10K type strain sequencing project: providing services to taxonomists for standard genome sequencing and annotation.</title>
        <authorList>
            <consortium name="The Broad Institute Genomics Platform"/>
            <consortium name="The Broad Institute Genome Sequencing Center for Infectious Disease"/>
            <person name="Wu L."/>
            <person name="Ma J."/>
        </authorList>
    </citation>
    <scope>NUCLEOTIDE SEQUENCE [LARGE SCALE GENOMIC DNA]</scope>
    <source>
        <strain evidence="12">KCTC 42424</strain>
    </source>
</reference>
<evidence type="ECO:0000256" key="5">
    <source>
        <dbReference type="ARBA" id="ARBA00022989"/>
    </source>
</evidence>
<dbReference type="Pfam" id="PF00691">
    <property type="entry name" value="OmpA"/>
    <property type="match status" value="1"/>
</dbReference>
<dbReference type="RefSeq" id="WP_376864310.1">
    <property type="nucleotide sequence ID" value="NZ_JBHRYB010000001.1"/>
</dbReference>
<sequence length="343" mass="38287">MENLGQHQNIVVRRVKKGKHEDHGGAWKVAMADFALAMMALFLVLWVINSSNEQEKAAISGYFQDPKAFEDGQRVPSKYVIDLGGSPSEADNIAISEVIDPEKILQAEEIENLADVIEYRRMMEMMSKINARINASPTLSPFKNQLLLDITTEGLQLQIVDQTKRPMFDPGSAQLKYYSEDILWELAPVLATLEHRLSITGHTDSSKAFGVREEDDVNWGLSSMRADAARRALMEAGVPKEQIAQVIGMGDTAPLKKDDPGNPVNRRISITLLNKHSDDSIRGRTGKGPEVEFINGETTDDAAQDARDPVINKAGSLLEELRQQRESQDNSYDNPPNRDEVFW</sequence>
<dbReference type="Pfam" id="PF13677">
    <property type="entry name" value="MotB_plug"/>
    <property type="match status" value="1"/>
</dbReference>
<evidence type="ECO:0000313" key="12">
    <source>
        <dbReference type="Proteomes" id="UP001595722"/>
    </source>
</evidence>
<dbReference type="EMBL" id="JBHRYB010000001">
    <property type="protein sequence ID" value="MFC3678760.1"/>
    <property type="molecule type" value="Genomic_DNA"/>
</dbReference>
<dbReference type="SUPFAM" id="SSF103088">
    <property type="entry name" value="OmpA-like"/>
    <property type="match status" value="1"/>
</dbReference>
<dbReference type="InterPro" id="IPR036737">
    <property type="entry name" value="OmpA-like_sf"/>
</dbReference>
<accession>A0ABV7VNC6</accession>
<evidence type="ECO:0000256" key="1">
    <source>
        <dbReference type="ARBA" id="ARBA00004162"/>
    </source>
</evidence>
<keyword evidence="6 7" id="KW-0472">Membrane</keyword>
<comment type="similarity">
    <text evidence="2">Belongs to the MotB family.</text>
</comment>
<keyword evidence="4 9" id="KW-0812">Transmembrane</keyword>
<feature type="domain" description="OmpA-like" evidence="10">
    <location>
        <begin position="155"/>
        <end position="276"/>
    </location>
</feature>
<evidence type="ECO:0000256" key="3">
    <source>
        <dbReference type="ARBA" id="ARBA00022475"/>
    </source>
</evidence>